<dbReference type="FunFam" id="3.50.50.60:FF:000208">
    <property type="entry name" value="3-ketosteroid dehydrogenase"/>
    <property type="match status" value="1"/>
</dbReference>
<evidence type="ECO:0000256" key="6">
    <source>
        <dbReference type="ARBA" id="ARBA00061147"/>
    </source>
</evidence>
<keyword evidence="4" id="KW-0560">Oxidoreductase</keyword>
<dbReference type="Proteomes" id="UP000266327">
    <property type="component" value="Unassembled WGS sequence"/>
</dbReference>
<evidence type="ECO:0000256" key="2">
    <source>
        <dbReference type="ARBA" id="ARBA00022630"/>
    </source>
</evidence>
<dbReference type="Gene3D" id="3.90.700.10">
    <property type="entry name" value="Succinate dehydrogenase/fumarate reductase flavoprotein, catalytic domain"/>
    <property type="match status" value="1"/>
</dbReference>
<comment type="cofactor">
    <cofactor evidence="1">
        <name>FAD</name>
        <dbReference type="ChEBI" id="CHEBI:57692"/>
    </cofactor>
</comment>
<dbReference type="OrthoDB" id="9813348at2"/>
<evidence type="ECO:0000256" key="5">
    <source>
        <dbReference type="ARBA" id="ARBA00051951"/>
    </source>
</evidence>
<dbReference type="SUPFAM" id="SSF51905">
    <property type="entry name" value="FAD/NAD(P)-binding domain"/>
    <property type="match status" value="1"/>
</dbReference>
<evidence type="ECO:0000256" key="4">
    <source>
        <dbReference type="ARBA" id="ARBA00023002"/>
    </source>
</evidence>
<comment type="catalytic activity">
    <reaction evidence="5">
        <text>a 3-oxosteroid + A = a 3-oxo-Delta(1)-steroid + AH2</text>
        <dbReference type="Rhea" id="RHEA:13329"/>
        <dbReference type="ChEBI" id="CHEBI:13193"/>
        <dbReference type="ChEBI" id="CHEBI:17499"/>
        <dbReference type="ChEBI" id="CHEBI:20156"/>
        <dbReference type="ChEBI" id="CHEBI:47788"/>
        <dbReference type="EC" id="1.3.99.4"/>
    </reaction>
</comment>
<comment type="caution">
    <text evidence="10">The sequence shown here is derived from an EMBL/GenBank/DDBJ whole genome shotgun (WGS) entry which is preliminary data.</text>
</comment>
<dbReference type="InterPro" id="IPR050315">
    <property type="entry name" value="FAD-oxidoreductase_2"/>
</dbReference>
<dbReference type="GO" id="GO:0047571">
    <property type="term" value="F:3-oxosteroid 1-dehydrogenase activity"/>
    <property type="evidence" value="ECO:0007669"/>
    <property type="project" value="UniProtKB-EC"/>
</dbReference>
<evidence type="ECO:0000313" key="10">
    <source>
        <dbReference type="EMBL" id="RJG03202.1"/>
    </source>
</evidence>
<dbReference type="SUPFAM" id="SSF56425">
    <property type="entry name" value="Succinate dehydrogenase/fumarate reductase flavoprotein, catalytic domain"/>
    <property type="match status" value="1"/>
</dbReference>
<dbReference type="EC" id="1.3.99.4" evidence="7"/>
<name>A0A3A3G9E9_9BURK</name>
<protein>
    <recommendedName>
        <fullName evidence="8">3-oxosteroid 1-dehydrogenase</fullName>
        <ecNumber evidence="7">1.3.99.4</ecNumber>
    </recommendedName>
</protein>
<gene>
    <name evidence="10" type="ORF">D3878_17720</name>
</gene>
<dbReference type="Gene3D" id="3.50.50.60">
    <property type="entry name" value="FAD/NAD(P)-binding domain"/>
    <property type="match status" value="2"/>
</dbReference>
<dbReference type="EMBL" id="QYUQ01000002">
    <property type="protein sequence ID" value="RJG03202.1"/>
    <property type="molecule type" value="Genomic_DNA"/>
</dbReference>
<proteinExistence type="inferred from homology"/>
<evidence type="ECO:0000313" key="11">
    <source>
        <dbReference type="Proteomes" id="UP000266327"/>
    </source>
</evidence>
<feature type="domain" description="FAD-dependent oxidoreductase 2 FAD-binding" evidence="9">
    <location>
        <begin position="11"/>
        <end position="550"/>
    </location>
</feature>
<reference evidence="11" key="1">
    <citation type="submission" date="2018-09" db="EMBL/GenBank/DDBJ databases">
        <authorList>
            <person name="Zhu H."/>
        </authorList>
    </citation>
    <scope>NUCLEOTIDE SEQUENCE [LARGE SCALE GENOMIC DNA]</scope>
    <source>
        <strain evidence="11">K1S02-23</strain>
    </source>
</reference>
<dbReference type="GO" id="GO:0008202">
    <property type="term" value="P:steroid metabolic process"/>
    <property type="evidence" value="ECO:0007669"/>
    <property type="project" value="UniProtKB-ARBA"/>
</dbReference>
<dbReference type="PANTHER" id="PTHR43400">
    <property type="entry name" value="FUMARATE REDUCTASE"/>
    <property type="match status" value="1"/>
</dbReference>
<evidence type="ECO:0000256" key="3">
    <source>
        <dbReference type="ARBA" id="ARBA00022827"/>
    </source>
</evidence>
<dbReference type="PANTHER" id="PTHR43400:SF10">
    <property type="entry name" value="3-OXOSTEROID 1-DEHYDROGENASE"/>
    <property type="match status" value="1"/>
</dbReference>
<keyword evidence="2" id="KW-0285">Flavoprotein</keyword>
<dbReference type="InterPro" id="IPR003953">
    <property type="entry name" value="FAD-dep_OxRdtase_2_FAD-bd"/>
</dbReference>
<dbReference type="InterPro" id="IPR036188">
    <property type="entry name" value="FAD/NAD-bd_sf"/>
</dbReference>
<keyword evidence="11" id="KW-1185">Reference proteome</keyword>
<sequence>MPSPAWDHSVDVLVVGSGLGGMTAALSAYEMGCKDVLLVEKAGKFGGTSALSGGVIWIPCNKLAREAGQQDSLEEAHTYLRNTIPDAIRRDDMLGTYLAHGPKMIDFLYEKSHARYTSLSMYPDYHTHIAGSKEGNRALESEPFDSSLLGADNDIVSHSHPIWYLFGIIPLTLTEANTISVKLKGWKLLLTKLLAKYAFDLPWRLRSRYDRKRKIGGSHVARLYLSLKERGISMWRSAPLQELIEENGRVIGAVIQRDGKACRVKARRGVILTAGGFEHNQSMREQYLPHPTNARWSAGVKTNTGDAITAGARLGAATEQMQKGWWCMTCSVPGEAMPRLMIMEKSVPGTCLVNRNGKRFLNESENYVTMQDKLYAAHTNETPCAPAYLIFDARVRRKYIIGPLLTARTRPDWMLPKRWFSEGMITKADSLVELAKKTGINPHHLEETVAQINRYAVTGKGLDFGRGDSSYDRHYGDPEIKPNPNLAPIIQAPFYAFRLEPGDIGTMGGLVTNMHGQVLRENGEPLEGLYASGNCTSAILPTYPGPGATLGPAMVFAYQAAKHITGYRD</sequence>
<dbReference type="InterPro" id="IPR027477">
    <property type="entry name" value="Succ_DH/fumarate_Rdtase_cat_sf"/>
</dbReference>
<evidence type="ECO:0000256" key="1">
    <source>
        <dbReference type="ARBA" id="ARBA00001974"/>
    </source>
</evidence>
<keyword evidence="3" id="KW-0274">FAD</keyword>
<organism evidence="10 11">
    <name type="scientific">Noviherbaspirillum sedimenti</name>
    <dbReference type="NCBI Taxonomy" id="2320865"/>
    <lineage>
        <taxon>Bacteria</taxon>
        <taxon>Pseudomonadati</taxon>
        <taxon>Pseudomonadota</taxon>
        <taxon>Betaproteobacteria</taxon>
        <taxon>Burkholderiales</taxon>
        <taxon>Oxalobacteraceae</taxon>
        <taxon>Noviherbaspirillum</taxon>
    </lineage>
</organism>
<evidence type="ECO:0000259" key="9">
    <source>
        <dbReference type="Pfam" id="PF00890"/>
    </source>
</evidence>
<evidence type="ECO:0000256" key="7">
    <source>
        <dbReference type="ARBA" id="ARBA00066536"/>
    </source>
</evidence>
<dbReference type="Pfam" id="PF00890">
    <property type="entry name" value="FAD_binding_2"/>
    <property type="match status" value="1"/>
</dbReference>
<comment type="similarity">
    <text evidence="6">Belongs to the FAD-dependent oxidoreductase 2 family. 3-oxosteroid dehydrogenase subfamily.</text>
</comment>
<dbReference type="AlphaFoldDB" id="A0A3A3G9E9"/>
<accession>A0A3A3G9E9</accession>
<evidence type="ECO:0000256" key="8">
    <source>
        <dbReference type="ARBA" id="ARBA00069709"/>
    </source>
</evidence>